<comment type="caution">
    <text evidence="1">The sequence shown here is derived from an EMBL/GenBank/DDBJ whole genome shotgun (WGS) entry which is preliminary data.</text>
</comment>
<gene>
    <name evidence="1" type="ORF">ACOLOM_LOCUS6258</name>
</gene>
<feature type="non-terminal residue" evidence="1">
    <location>
        <position position="1"/>
    </location>
</feature>
<accession>A0ACA9MFK2</accession>
<feature type="non-terminal residue" evidence="1">
    <location>
        <position position="803"/>
    </location>
</feature>
<reference evidence="1" key="1">
    <citation type="submission" date="2021-06" db="EMBL/GenBank/DDBJ databases">
        <authorList>
            <person name="Kallberg Y."/>
            <person name="Tangrot J."/>
            <person name="Rosling A."/>
        </authorList>
    </citation>
    <scope>NUCLEOTIDE SEQUENCE</scope>
    <source>
        <strain evidence="1">CL356</strain>
    </source>
</reference>
<evidence type="ECO:0000313" key="2">
    <source>
        <dbReference type="Proteomes" id="UP000789525"/>
    </source>
</evidence>
<dbReference type="EMBL" id="CAJVPT010012716">
    <property type="protein sequence ID" value="CAG8589350.1"/>
    <property type="molecule type" value="Genomic_DNA"/>
</dbReference>
<name>A0ACA9MFK2_9GLOM</name>
<protein>
    <submittedName>
        <fullName evidence="1">13978_t:CDS:1</fullName>
    </submittedName>
</protein>
<keyword evidence="2" id="KW-1185">Reference proteome</keyword>
<organism evidence="1 2">
    <name type="scientific">Acaulospora colombiana</name>
    <dbReference type="NCBI Taxonomy" id="27376"/>
    <lineage>
        <taxon>Eukaryota</taxon>
        <taxon>Fungi</taxon>
        <taxon>Fungi incertae sedis</taxon>
        <taxon>Mucoromycota</taxon>
        <taxon>Glomeromycotina</taxon>
        <taxon>Glomeromycetes</taxon>
        <taxon>Diversisporales</taxon>
        <taxon>Acaulosporaceae</taxon>
        <taxon>Acaulospora</taxon>
    </lineage>
</organism>
<evidence type="ECO:0000313" key="1">
    <source>
        <dbReference type="EMBL" id="CAG8589350.1"/>
    </source>
</evidence>
<dbReference type="Proteomes" id="UP000789525">
    <property type="component" value="Unassembled WGS sequence"/>
</dbReference>
<sequence>MGHVYLALVLRPMQTPFRTLILIPRTLSVPNATFSRRSYTTSSITKPWFVDEEPEPHKSRATERARIELPKAAKESPKHIQTAFTFLAQSPLIEPSTLTLDHPLSAEDQPDGDLPLPLLKSVQKSRGKQKERGYGRGVGEGPGQGVYLWEVSVVFYTEVIVVLRAFKLVAQVKQGSEVRGGVEVVASSLRQMLKREYPGLLVPSRSNHKDQKDGWTMIDLGNSAIHICSRRAWQLWMDPGRGCGAGGAGLRAAFGLAEAGLNTACITKLYPTRSHTVAAQLMDELTQQNMTEDDWRWHMYDTVKGSDWLGDQDAIHYMTREAVNSVYEFRSPARRRARFISGLSAVNPSNSVKEDRHIAVQLLQTEPVMPSFTLSMVNRSDTTQTSSWSTLRLISSCMKENALASWLSVWKMEHYIDSGHTRPAHTCSGDGNAMVARAGLPLQDLEFVQFHPTGIYGAGCLITEGSRGEGGYLLNSEGERFMERYAPTAKDLASRDVVSRSMTLEIREGRGVGPEKDHIYLQLSHLPADVLHERLPGISETAAIFSGVDVTKEPIPVLPTVHYNIPDMVFIVGGIPTRYTGEVITVDKDGKDQIVPGLYAAGEAACVSVHGANRLGANSLLDIVVFGRACAIHIKENLDPGKPHKAIPEEAGLKSIEDLDKIRTSEGSLSTAQIRLNMQKAMQADAAVFRLDEGVQKMTEIYKSFEDVGIRDRGMIWNSDLIETLELRNLLTNAMQTIVSAAARKESRGMLFLTYLLHCALIHIKQRDDENWMKHTLSWQQDADKPDVELKYRGVIANTLDEN</sequence>
<proteinExistence type="predicted"/>